<dbReference type="OrthoDB" id="9807069at2"/>
<keyword evidence="1" id="KW-0805">Transcription regulation</keyword>
<comment type="caution">
    <text evidence="5">The sequence shown here is derived from an EMBL/GenBank/DDBJ whole genome shotgun (WGS) entry which is preliminary data.</text>
</comment>
<keyword evidence="2" id="KW-0238">DNA-binding</keyword>
<dbReference type="EMBL" id="NRHC01000112">
    <property type="protein sequence ID" value="RIY31219.1"/>
    <property type="molecule type" value="Genomic_DNA"/>
</dbReference>
<dbReference type="Pfam" id="PF01638">
    <property type="entry name" value="HxlR"/>
    <property type="match status" value="1"/>
</dbReference>
<organism evidence="5 6">
    <name type="scientific">Psittacicella hinzii</name>
    <dbReference type="NCBI Taxonomy" id="2028575"/>
    <lineage>
        <taxon>Bacteria</taxon>
        <taxon>Pseudomonadati</taxon>
        <taxon>Pseudomonadota</taxon>
        <taxon>Gammaproteobacteria</taxon>
        <taxon>Pasteurellales</taxon>
        <taxon>Psittacicellaceae</taxon>
        <taxon>Psittacicella</taxon>
    </lineage>
</organism>
<reference evidence="5 6" key="1">
    <citation type="submission" date="2017-08" db="EMBL/GenBank/DDBJ databases">
        <title>Reclassification of Bisgaard taxon 37 and 44.</title>
        <authorList>
            <person name="Christensen H."/>
        </authorList>
    </citation>
    <scope>NUCLEOTIDE SEQUENCE [LARGE SCALE GENOMIC DNA]</scope>
    <source>
        <strain evidence="5 6">B96_3</strain>
    </source>
</reference>
<feature type="domain" description="HTH hxlR-type" evidence="4">
    <location>
        <begin position="14"/>
        <end position="112"/>
    </location>
</feature>
<accession>A0A3A1Y1P0</accession>
<evidence type="ECO:0000259" key="4">
    <source>
        <dbReference type="PROSITE" id="PS51118"/>
    </source>
</evidence>
<keyword evidence="6" id="KW-1185">Reference proteome</keyword>
<evidence type="ECO:0000256" key="3">
    <source>
        <dbReference type="ARBA" id="ARBA00023163"/>
    </source>
</evidence>
<evidence type="ECO:0000256" key="2">
    <source>
        <dbReference type="ARBA" id="ARBA00023125"/>
    </source>
</evidence>
<dbReference type="SUPFAM" id="SSF46785">
    <property type="entry name" value="Winged helix' DNA-binding domain"/>
    <property type="match status" value="1"/>
</dbReference>
<dbReference type="RefSeq" id="WP_119525677.1">
    <property type="nucleotide sequence ID" value="NZ_NRHC01000112.1"/>
</dbReference>
<dbReference type="GO" id="GO:0003677">
    <property type="term" value="F:DNA binding"/>
    <property type="evidence" value="ECO:0007669"/>
    <property type="project" value="UniProtKB-KW"/>
</dbReference>
<evidence type="ECO:0000313" key="6">
    <source>
        <dbReference type="Proteomes" id="UP000265691"/>
    </source>
</evidence>
<protein>
    <recommendedName>
        <fullName evidence="4">HTH hxlR-type domain-containing protein</fullName>
    </recommendedName>
</protein>
<evidence type="ECO:0000313" key="5">
    <source>
        <dbReference type="EMBL" id="RIY31219.1"/>
    </source>
</evidence>
<dbReference type="InterPro" id="IPR002577">
    <property type="entry name" value="HTH_HxlR"/>
</dbReference>
<keyword evidence="3" id="KW-0804">Transcription</keyword>
<gene>
    <name evidence="5" type="ORF">CKF54_07185</name>
</gene>
<dbReference type="PANTHER" id="PTHR33204:SF37">
    <property type="entry name" value="HTH-TYPE TRANSCRIPTIONAL REGULATOR YODB"/>
    <property type="match status" value="1"/>
</dbReference>
<dbReference type="PANTHER" id="PTHR33204">
    <property type="entry name" value="TRANSCRIPTIONAL REGULATOR, MARR FAMILY"/>
    <property type="match status" value="1"/>
</dbReference>
<evidence type="ECO:0000256" key="1">
    <source>
        <dbReference type="ARBA" id="ARBA00023015"/>
    </source>
</evidence>
<dbReference type="AlphaFoldDB" id="A0A3A1Y1P0"/>
<proteinExistence type="predicted"/>
<dbReference type="PROSITE" id="PS51118">
    <property type="entry name" value="HTH_HXLR"/>
    <property type="match status" value="1"/>
</dbReference>
<name>A0A3A1Y1P0_9GAMM</name>
<dbReference type="InterPro" id="IPR036390">
    <property type="entry name" value="WH_DNA-bd_sf"/>
</dbReference>
<dbReference type="InterPro" id="IPR036388">
    <property type="entry name" value="WH-like_DNA-bd_sf"/>
</dbReference>
<sequence>MSKLNDVLDRLPHCPIALTVSVIASRWKLLIVRDLLVATKRNSELLASLDGISQKVLTSTLKEMVKQGLVSRKIYPEVPPRVEYSLTPLGFSLVPVLIALKDWGEHFQNVMGLESAEKDYTDIYMEQLYQRMQSKGIDNGNNLSQVLTDQFDNLFAELKADDLKQVFGE</sequence>
<dbReference type="Proteomes" id="UP000265691">
    <property type="component" value="Unassembled WGS sequence"/>
</dbReference>
<dbReference type="Gene3D" id="1.10.10.10">
    <property type="entry name" value="Winged helix-like DNA-binding domain superfamily/Winged helix DNA-binding domain"/>
    <property type="match status" value="1"/>
</dbReference>